<feature type="region of interest" description="Disordered" evidence="8">
    <location>
        <begin position="391"/>
        <end position="431"/>
    </location>
</feature>
<evidence type="ECO:0000256" key="4">
    <source>
        <dbReference type="ARBA" id="ARBA00022475"/>
    </source>
</evidence>
<dbReference type="PROSITE" id="PS00211">
    <property type="entry name" value="ABC_TRANSPORTER_1"/>
    <property type="match status" value="2"/>
</dbReference>
<accession>A0ABY4M5T9</accession>
<dbReference type="PANTHER" id="PTHR43297">
    <property type="entry name" value="OLIGOPEPTIDE TRANSPORT ATP-BINDING PROTEIN APPD"/>
    <property type="match status" value="1"/>
</dbReference>
<dbReference type="Proteomes" id="UP000830115">
    <property type="component" value="Chromosome"/>
</dbReference>
<dbReference type="InterPro" id="IPR003439">
    <property type="entry name" value="ABC_transporter-like_ATP-bd"/>
</dbReference>
<dbReference type="InterPro" id="IPR027417">
    <property type="entry name" value="P-loop_NTPase"/>
</dbReference>
<name>A0ABY4M5T9_9ACTN</name>
<feature type="region of interest" description="Disordered" evidence="8">
    <location>
        <begin position="732"/>
        <end position="760"/>
    </location>
</feature>
<evidence type="ECO:0000256" key="2">
    <source>
        <dbReference type="ARBA" id="ARBA00005417"/>
    </source>
</evidence>
<reference evidence="10" key="1">
    <citation type="submission" date="2021-10" db="EMBL/GenBank/DDBJ databases">
        <title>Streptomyces nigrumlapis sp.nov.,an antimicrobial producing actinobacterium isolated from Black Gobi rocks.</title>
        <authorList>
            <person name="Wen Y."/>
            <person name="Zhang W."/>
            <person name="Liu X.G."/>
        </authorList>
    </citation>
    <scope>NUCLEOTIDE SEQUENCE</scope>
    <source>
        <strain evidence="10">ST13-2-2</strain>
    </source>
</reference>
<dbReference type="PROSITE" id="PS50893">
    <property type="entry name" value="ABC_TRANSPORTER_2"/>
    <property type="match status" value="2"/>
</dbReference>
<evidence type="ECO:0000256" key="8">
    <source>
        <dbReference type="SAM" id="MobiDB-lite"/>
    </source>
</evidence>
<dbReference type="PANTHER" id="PTHR43297:SF2">
    <property type="entry name" value="DIPEPTIDE TRANSPORT ATP-BINDING PROTEIN DPPD"/>
    <property type="match status" value="1"/>
</dbReference>
<keyword evidence="7" id="KW-0472">Membrane</keyword>
<dbReference type="RefSeq" id="WP_248862550.1">
    <property type="nucleotide sequence ID" value="NZ_CP086322.1"/>
</dbReference>
<dbReference type="GO" id="GO:0005524">
    <property type="term" value="F:ATP binding"/>
    <property type="evidence" value="ECO:0007669"/>
    <property type="project" value="UniProtKB-KW"/>
</dbReference>
<feature type="domain" description="ABC transporter" evidence="9">
    <location>
        <begin position="475"/>
        <end position="728"/>
    </location>
</feature>
<evidence type="ECO:0000256" key="3">
    <source>
        <dbReference type="ARBA" id="ARBA00022448"/>
    </source>
</evidence>
<gene>
    <name evidence="10" type="ORF">K9S39_07555</name>
</gene>
<evidence type="ECO:0000256" key="6">
    <source>
        <dbReference type="ARBA" id="ARBA00022840"/>
    </source>
</evidence>
<dbReference type="NCBIfam" id="TIGR01727">
    <property type="entry name" value="oligo_HPY"/>
    <property type="match status" value="1"/>
</dbReference>
<dbReference type="EMBL" id="CP086322">
    <property type="protein sequence ID" value="UQA91741.1"/>
    <property type="molecule type" value="Genomic_DNA"/>
</dbReference>
<organism evidence="10 11">
    <name type="scientific">Streptomyces halobius</name>
    <dbReference type="NCBI Taxonomy" id="2879846"/>
    <lineage>
        <taxon>Bacteria</taxon>
        <taxon>Bacillati</taxon>
        <taxon>Actinomycetota</taxon>
        <taxon>Actinomycetes</taxon>
        <taxon>Kitasatosporales</taxon>
        <taxon>Streptomycetaceae</taxon>
        <taxon>Streptomyces</taxon>
    </lineage>
</organism>
<feature type="compositionally biased region" description="Gly residues" evidence="8">
    <location>
        <begin position="401"/>
        <end position="430"/>
    </location>
</feature>
<evidence type="ECO:0000256" key="7">
    <source>
        <dbReference type="ARBA" id="ARBA00023136"/>
    </source>
</evidence>
<dbReference type="InterPro" id="IPR003593">
    <property type="entry name" value="AAA+_ATPase"/>
</dbReference>
<dbReference type="CDD" id="cd03257">
    <property type="entry name" value="ABC_NikE_OppD_transporters"/>
    <property type="match status" value="2"/>
</dbReference>
<evidence type="ECO:0000313" key="10">
    <source>
        <dbReference type="EMBL" id="UQA91741.1"/>
    </source>
</evidence>
<dbReference type="InterPro" id="IPR050388">
    <property type="entry name" value="ABC_Ni/Peptide_Import"/>
</dbReference>
<keyword evidence="11" id="KW-1185">Reference proteome</keyword>
<feature type="compositionally biased region" description="Basic and acidic residues" evidence="8">
    <location>
        <begin position="1"/>
        <end position="26"/>
    </location>
</feature>
<evidence type="ECO:0000256" key="1">
    <source>
        <dbReference type="ARBA" id="ARBA00004202"/>
    </source>
</evidence>
<keyword evidence="3" id="KW-0813">Transport</keyword>
<dbReference type="SMART" id="SM00382">
    <property type="entry name" value="AAA"/>
    <property type="match status" value="2"/>
</dbReference>
<dbReference type="InterPro" id="IPR017871">
    <property type="entry name" value="ABC_transporter-like_CS"/>
</dbReference>
<comment type="similarity">
    <text evidence="2">Belongs to the ABC transporter superfamily.</text>
</comment>
<keyword evidence="4" id="KW-1003">Cell membrane</keyword>
<evidence type="ECO:0000259" key="9">
    <source>
        <dbReference type="PROSITE" id="PS50893"/>
    </source>
</evidence>
<keyword evidence="5" id="KW-0547">Nucleotide-binding</keyword>
<comment type="subcellular location">
    <subcellularLocation>
        <location evidence="1">Cell membrane</location>
        <topology evidence="1">Peripheral membrane protein</topology>
    </subcellularLocation>
</comment>
<feature type="region of interest" description="Disordered" evidence="8">
    <location>
        <begin position="1"/>
        <end position="65"/>
    </location>
</feature>
<dbReference type="SUPFAM" id="SSF52540">
    <property type="entry name" value="P-loop containing nucleoside triphosphate hydrolases"/>
    <property type="match status" value="2"/>
</dbReference>
<dbReference type="Gene3D" id="3.40.50.300">
    <property type="entry name" value="P-loop containing nucleotide triphosphate hydrolases"/>
    <property type="match status" value="2"/>
</dbReference>
<feature type="domain" description="ABC transporter" evidence="9">
    <location>
        <begin position="68"/>
        <end position="318"/>
    </location>
</feature>
<feature type="compositionally biased region" description="Low complexity" evidence="8">
    <location>
        <begin position="46"/>
        <end position="65"/>
    </location>
</feature>
<protein>
    <submittedName>
        <fullName evidence="10">ABC transporter ATP-binding protein</fullName>
    </submittedName>
</protein>
<dbReference type="InterPro" id="IPR013563">
    <property type="entry name" value="Oligopep_ABC_C"/>
</dbReference>
<evidence type="ECO:0000256" key="5">
    <source>
        <dbReference type="ARBA" id="ARBA00022741"/>
    </source>
</evidence>
<evidence type="ECO:0000313" key="11">
    <source>
        <dbReference type="Proteomes" id="UP000830115"/>
    </source>
</evidence>
<dbReference type="Pfam" id="PF00005">
    <property type="entry name" value="ABC_tran"/>
    <property type="match status" value="2"/>
</dbReference>
<dbReference type="NCBIfam" id="NF008453">
    <property type="entry name" value="PRK11308.1"/>
    <property type="match status" value="3"/>
</dbReference>
<dbReference type="NCBIfam" id="NF007739">
    <property type="entry name" value="PRK10419.1"/>
    <property type="match status" value="2"/>
</dbReference>
<proteinExistence type="inferred from homology"/>
<dbReference type="Pfam" id="PF08352">
    <property type="entry name" value="oligo_HPY"/>
    <property type="match status" value="3"/>
</dbReference>
<keyword evidence="6 10" id="KW-0067">ATP-binding</keyword>
<sequence length="801" mass="84124">MSTDARLNERRGTSTDARLNENRGPDEEPAALNKNRGPMTDSTNGSTTDSATSSVTDSTTGSITDPLLTLDDLRVEITGRGRTVHALDGVDLDLAPGEALGIVGESGCGKTMTALAVLGLLPNGGRITGGRVLFDGTDLAAAPEPVLRDIRGNTIGTVFQDPLTSLNPTLTIGAQVAEPLLLHTESTRAEAWAKAEETLRLVGMPRPGERMKQHPHQLSGGMRQRVAIAMALVCEPRLLIADEPTTALDVTTRHQILELIDELRERLGMAMILVTHDLGVIARRVDRVAVMYGGRIAERAPVRPLFAAPRHRYTQALLAALPAFPRGPVDGAPATGDTTGATDAAEYGTKGRHSLFTVPGLPPSLVTRPVGCRFAPRCGFVTDICRATEPELTGDGDGHGDGGGGAGVGAGRAGKAGIGPGGARGAGGPDGRCTGTTHDFACFHPVDPAPGADAIAEVRPPAPATPPVRTDETVLRLVGVSKSYPLRGGPFVRRKGAAAQVSAVAGVSLTVRRGETFGIVGESGCGKSTVARMVVGLEAPTGGTVHFAGRDISTLTKRELRTHRREVQLMFQDSYAAMDPRMRVGAVLREPLAIQGLGDTAEQRRRIAGLLDDVGLPRGAVDRYPHEFSGGQRQRLALARALAPAPSLIVADEPVSALDVSVQAQILNLMRDLQRDKGLTYLFISHDLAVVRHLADSVGVMYLGKLVETGPAERVFARPLHPYTRGLLDTVNVPDPDATRAGAPLTGETPSAATPPSGCRFRTRCPAATELCGTTEPPPAEPETPGHRVACHFPLTAESAG</sequence>